<dbReference type="InterPro" id="IPR016181">
    <property type="entry name" value="Acyl_CoA_acyltransferase"/>
</dbReference>
<protein>
    <recommendedName>
        <fullName evidence="1">N-acetyltransferase domain-containing protein</fullName>
    </recommendedName>
</protein>
<dbReference type="Pfam" id="PF00583">
    <property type="entry name" value="Acetyltransf_1"/>
    <property type="match status" value="1"/>
</dbReference>
<proteinExistence type="predicted"/>
<keyword evidence="3" id="KW-1185">Reference proteome</keyword>
<dbReference type="Gene3D" id="3.40.630.30">
    <property type="match status" value="1"/>
</dbReference>
<dbReference type="AlphaFoldDB" id="A0A8J3LIU9"/>
<dbReference type="CDD" id="cd04301">
    <property type="entry name" value="NAT_SF"/>
    <property type="match status" value="1"/>
</dbReference>
<reference evidence="2" key="1">
    <citation type="submission" date="2021-01" db="EMBL/GenBank/DDBJ databases">
        <title>Whole genome shotgun sequence of Catellatospora methionotrophica NBRC 14553.</title>
        <authorList>
            <person name="Komaki H."/>
            <person name="Tamura T."/>
        </authorList>
    </citation>
    <scope>NUCLEOTIDE SEQUENCE</scope>
    <source>
        <strain evidence="2">NBRC 14553</strain>
    </source>
</reference>
<sequence length="238" mass="25426">MDSREICTDPRLTDFLVEYLGRWTEADGLTVVGSPARTLPGWDGKVRDVVGVSTPRGGVLSVAPDTADAVRDAVRTWDDVAARLPAALGRPDATAYRGVFRWTTGPAELPDAGEWVPALDPRVPEWLHPFGGHVLITFDGAGRYAAGVGVKRHNPAGMEISVGTEEAHRGRGLATALVAQAARWIIAQGAVPIYLHDPENTASDRTARSAGFPDLGWHIVGVGGRPQNELRSERSTPA</sequence>
<gene>
    <name evidence="2" type="ORF">Cme02nite_73870</name>
</gene>
<evidence type="ECO:0000313" key="2">
    <source>
        <dbReference type="EMBL" id="GIG19055.1"/>
    </source>
</evidence>
<dbReference type="SUPFAM" id="SSF55729">
    <property type="entry name" value="Acyl-CoA N-acyltransferases (Nat)"/>
    <property type="match status" value="1"/>
</dbReference>
<dbReference type="GO" id="GO:0016747">
    <property type="term" value="F:acyltransferase activity, transferring groups other than amino-acyl groups"/>
    <property type="evidence" value="ECO:0007669"/>
    <property type="project" value="InterPro"/>
</dbReference>
<dbReference type="InterPro" id="IPR000182">
    <property type="entry name" value="GNAT_dom"/>
</dbReference>
<organism evidence="2 3">
    <name type="scientific">Catellatospora methionotrophica</name>
    <dbReference type="NCBI Taxonomy" id="121620"/>
    <lineage>
        <taxon>Bacteria</taxon>
        <taxon>Bacillati</taxon>
        <taxon>Actinomycetota</taxon>
        <taxon>Actinomycetes</taxon>
        <taxon>Micromonosporales</taxon>
        <taxon>Micromonosporaceae</taxon>
        <taxon>Catellatospora</taxon>
    </lineage>
</organism>
<evidence type="ECO:0000259" key="1">
    <source>
        <dbReference type="PROSITE" id="PS51186"/>
    </source>
</evidence>
<dbReference type="EMBL" id="BONJ01000047">
    <property type="protein sequence ID" value="GIG19055.1"/>
    <property type="molecule type" value="Genomic_DNA"/>
</dbReference>
<evidence type="ECO:0000313" key="3">
    <source>
        <dbReference type="Proteomes" id="UP000660339"/>
    </source>
</evidence>
<dbReference type="RefSeq" id="WP_203672204.1">
    <property type="nucleotide sequence ID" value="NZ_BAAATT010000025.1"/>
</dbReference>
<name>A0A8J3LIU9_9ACTN</name>
<dbReference type="PROSITE" id="PS51186">
    <property type="entry name" value="GNAT"/>
    <property type="match status" value="1"/>
</dbReference>
<accession>A0A8J3LIU9</accession>
<comment type="caution">
    <text evidence="2">The sequence shown here is derived from an EMBL/GenBank/DDBJ whole genome shotgun (WGS) entry which is preliminary data.</text>
</comment>
<dbReference type="Proteomes" id="UP000660339">
    <property type="component" value="Unassembled WGS sequence"/>
</dbReference>
<feature type="domain" description="N-acetyltransferase" evidence="1">
    <location>
        <begin position="94"/>
        <end position="237"/>
    </location>
</feature>